<reference evidence="2 3" key="1">
    <citation type="submission" date="2020-08" db="EMBL/GenBank/DDBJ databases">
        <title>A Genomic Blueprint of the Chicken Gut Microbiome.</title>
        <authorList>
            <person name="Gilroy R."/>
            <person name="Ravi A."/>
            <person name="Getino M."/>
            <person name="Pursley I."/>
            <person name="Horton D.L."/>
            <person name="Alikhan N.-F."/>
            <person name="Baker D."/>
            <person name="Gharbi K."/>
            <person name="Hall N."/>
            <person name="Watson M."/>
            <person name="Adriaenssens E.M."/>
            <person name="Foster-Nyarko E."/>
            <person name="Jarju S."/>
            <person name="Secka A."/>
            <person name="Antonio M."/>
            <person name="Oren A."/>
            <person name="Chaudhuri R."/>
            <person name="La Ragione R.M."/>
            <person name="Hildebrand F."/>
            <person name="Pallen M.J."/>
        </authorList>
    </citation>
    <scope>NUCLEOTIDE SEQUENCE [LARGE SCALE GENOMIC DNA]</scope>
    <source>
        <strain evidence="2 3">Sa2BUA9</strain>
    </source>
</reference>
<accession>A0ABR8R9J1</accession>
<dbReference type="Proteomes" id="UP000640786">
    <property type="component" value="Unassembled WGS sequence"/>
</dbReference>
<sequence length="69" mass="8649">MSDRFDLSFKNKEVRMWFYIILPTIVVGSITFLFIDLEYNYIPHLLIYLAWIVYYSWRLFYRRNKKKSL</sequence>
<keyword evidence="1" id="KW-0472">Membrane</keyword>
<evidence type="ECO:0000256" key="1">
    <source>
        <dbReference type="SAM" id="Phobius"/>
    </source>
</evidence>
<feature type="transmembrane region" description="Helical" evidence="1">
    <location>
        <begin position="16"/>
        <end position="35"/>
    </location>
</feature>
<evidence type="ECO:0000313" key="3">
    <source>
        <dbReference type="Proteomes" id="UP000640786"/>
    </source>
</evidence>
<keyword evidence="1" id="KW-1133">Transmembrane helix</keyword>
<proteinExistence type="predicted"/>
<keyword evidence="3" id="KW-1185">Reference proteome</keyword>
<evidence type="ECO:0008006" key="4">
    <source>
        <dbReference type="Google" id="ProtNLM"/>
    </source>
</evidence>
<keyword evidence="1" id="KW-0812">Transmembrane</keyword>
<organism evidence="2 3">
    <name type="scientific">Psychrobacillus faecigallinarum</name>
    <dbReference type="NCBI Taxonomy" id="2762235"/>
    <lineage>
        <taxon>Bacteria</taxon>
        <taxon>Bacillati</taxon>
        <taxon>Bacillota</taxon>
        <taxon>Bacilli</taxon>
        <taxon>Bacillales</taxon>
        <taxon>Bacillaceae</taxon>
        <taxon>Psychrobacillus</taxon>
    </lineage>
</organism>
<gene>
    <name evidence="2" type="ORF">H9650_10085</name>
</gene>
<name>A0ABR8R9J1_9BACI</name>
<feature type="transmembrane region" description="Helical" evidence="1">
    <location>
        <begin position="41"/>
        <end position="61"/>
    </location>
</feature>
<protein>
    <recommendedName>
        <fullName evidence="4">Permease</fullName>
    </recommendedName>
</protein>
<dbReference type="RefSeq" id="WP_191697110.1">
    <property type="nucleotide sequence ID" value="NZ_JACSQO010000004.1"/>
</dbReference>
<evidence type="ECO:0000313" key="2">
    <source>
        <dbReference type="EMBL" id="MBD7944464.1"/>
    </source>
</evidence>
<comment type="caution">
    <text evidence="2">The sequence shown here is derived from an EMBL/GenBank/DDBJ whole genome shotgun (WGS) entry which is preliminary data.</text>
</comment>
<dbReference type="EMBL" id="JACSQO010000004">
    <property type="protein sequence ID" value="MBD7944464.1"/>
    <property type="molecule type" value="Genomic_DNA"/>
</dbReference>